<evidence type="ECO:0000256" key="1">
    <source>
        <dbReference type="ARBA" id="ARBA00005926"/>
    </source>
</evidence>
<name>A0ABD1VB26_9LAMI</name>
<feature type="compositionally biased region" description="Basic and acidic residues" evidence="2">
    <location>
        <begin position="339"/>
        <end position="351"/>
    </location>
</feature>
<keyword evidence="4" id="KW-1185">Reference proteome</keyword>
<proteinExistence type="inferred from homology"/>
<dbReference type="Proteomes" id="UP001604336">
    <property type="component" value="Unassembled WGS sequence"/>
</dbReference>
<evidence type="ECO:0000313" key="4">
    <source>
        <dbReference type="Proteomes" id="UP001604336"/>
    </source>
</evidence>
<feature type="region of interest" description="Disordered" evidence="2">
    <location>
        <begin position="322"/>
        <end position="351"/>
    </location>
</feature>
<dbReference type="FunFam" id="1.10.510.10:FF:001417">
    <property type="entry name" value="Casein kinase I isoform alpha"/>
    <property type="match status" value="1"/>
</dbReference>
<comment type="similarity">
    <text evidence="1">Belongs to the protein kinase superfamily. CK1 Ser/Thr protein kinase family. Casein kinase I subfamily.</text>
</comment>
<feature type="compositionally biased region" description="Polar residues" evidence="2">
    <location>
        <begin position="322"/>
        <end position="336"/>
    </location>
</feature>
<reference evidence="4" key="1">
    <citation type="submission" date="2024-07" db="EMBL/GenBank/DDBJ databases">
        <title>Two chromosome-level genome assemblies of Korean endemic species Abeliophyllum distichum and Forsythia ovata (Oleaceae).</title>
        <authorList>
            <person name="Jang H."/>
        </authorList>
    </citation>
    <scope>NUCLEOTIDE SEQUENCE [LARGE SCALE GENOMIC DNA]</scope>
</reference>
<evidence type="ECO:0000256" key="2">
    <source>
        <dbReference type="SAM" id="MobiDB-lite"/>
    </source>
</evidence>
<sequence>MPTTNLTLKAHKQFHTHKLTERWIQQMIWWPPPPPSPPFLLLILTLRCKCGGSAKAVSVKCGGSAKAMDKDDLSLHTAHEKEPEYHDASDKTTCMSRAGSSVLVFLPEENKNLIGTARYASMNTHLGIEQSRRDDLESLGYVLMYFLRGSLPWQGLNAGTKKRKYEKISERKVSTSIEALCRGYPTEFASYFHYCRSLRFDDKPDYAYLKSIFHDLFIREGFHYDYVFDWTILKYQESPVANPSFQELGATAGTSSGMLHANIDLQSGNDERKVSGLSFANATRGRKFLNLNSGSLWRHKDPLANDSAMSKELSNSNIFQSTGSSMQHAISSNHNPATARDDSNPSHGHTTDALRRISSVAQRSSLALSSDYKRSPSARNISNIKDFESTLEGIRGLSFGNNQRVHY</sequence>
<gene>
    <name evidence="3" type="ORF">Adt_07419</name>
</gene>
<accession>A0ABD1VB26</accession>
<evidence type="ECO:0000313" key="3">
    <source>
        <dbReference type="EMBL" id="KAL2534068.1"/>
    </source>
</evidence>
<dbReference type="SUPFAM" id="SSF56112">
    <property type="entry name" value="Protein kinase-like (PK-like)"/>
    <property type="match status" value="1"/>
</dbReference>
<organism evidence="3 4">
    <name type="scientific">Abeliophyllum distichum</name>
    <dbReference type="NCBI Taxonomy" id="126358"/>
    <lineage>
        <taxon>Eukaryota</taxon>
        <taxon>Viridiplantae</taxon>
        <taxon>Streptophyta</taxon>
        <taxon>Embryophyta</taxon>
        <taxon>Tracheophyta</taxon>
        <taxon>Spermatophyta</taxon>
        <taxon>Magnoliopsida</taxon>
        <taxon>eudicotyledons</taxon>
        <taxon>Gunneridae</taxon>
        <taxon>Pentapetalae</taxon>
        <taxon>asterids</taxon>
        <taxon>lamiids</taxon>
        <taxon>Lamiales</taxon>
        <taxon>Oleaceae</taxon>
        <taxon>Forsythieae</taxon>
        <taxon>Abeliophyllum</taxon>
    </lineage>
</organism>
<protein>
    <submittedName>
        <fullName evidence="3">Casein kinase 1-like protein 2</fullName>
    </submittedName>
</protein>
<dbReference type="AlphaFoldDB" id="A0ABD1VB26"/>
<dbReference type="EMBL" id="JBFOLK010000002">
    <property type="protein sequence ID" value="KAL2534068.1"/>
    <property type="molecule type" value="Genomic_DNA"/>
</dbReference>
<dbReference type="InterPro" id="IPR011009">
    <property type="entry name" value="Kinase-like_dom_sf"/>
</dbReference>
<dbReference type="Gene3D" id="1.10.510.10">
    <property type="entry name" value="Transferase(Phosphotransferase) domain 1"/>
    <property type="match status" value="1"/>
</dbReference>
<dbReference type="InterPro" id="IPR050235">
    <property type="entry name" value="CK1_Ser-Thr_kinase"/>
</dbReference>
<comment type="caution">
    <text evidence="3">The sequence shown here is derived from an EMBL/GenBank/DDBJ whole genome shotgun (WGS) entry which is preliminary data.</text>
</comment>
<dbReference type="PANTHER" id="PTHR11909">
    <property type="entry name" value="CASEIN KINASE-RELATED"/>
    <property type="match status" value="1"/>
</dbReference>